<sequence length="94" mass="10511">MCLATLAGQVTYQSKSGYSRDFIYGVSPLCFWLRRGLVVQHLFLSCSTFGALWSLVSSRIGSPLVTAQNPFDHFVQFTAPAGGLRARRYFMQLI</sequence>
<dbReference type="AlphaFoldDB" id="A0A2K3K600"/>
<accession>A0A2K3K600</accession>
<dbReference type="Proteomes" id="UP000236291">
    <property type="component" value="Unassembled WGS sequence"/>
</dbReference>
<name>A0A2K3K600_TRIPR</name>
<dbReference type="EMBL" id="ASHM01143158">
    <property type="protein sequence ID" value="PNX61702.1"/>
    <property type="molecule type" value="Genomic_DNA"/>
</dbReference>
<reference evidence="1 2" key="2">
    <citation type="journal article" date="2017" name="Front. Plant Sci.">
        <title>Gene Classification and Mining of Molecular Markers Useful in Red Clover (Trifolium pratense) Breeding.</title>
        <authorList>
            <person name="Istvanek J."/>
            <person name="Dluhosova J."/>
            <person name="Dluhos P."/>
            <person name="Patkova L."/>
            <person name="Nedelnik J."/>
            <person name="Repkova J."/>
        </authorList>
    </citation>
    <scope>NUCLEOTIDE SEQUENCE [LARGE SCALE GENOMIC DNA]</scope>
    <source>
        <strain evidence="2">cv. Tatra</strain>
        <tissue evidence="1">Young leaves</tissue>
    </source>
</reference>
<organism evidence="1 2">
    <name type="scientific">Trifolium pratense</name>
    <name type="common">Red clover</name>
    <dbReference type="NCBI Taxonomy" id="57577"/>
    <lineage>
        <taxon>Eukaryota</taxon>
        <taxon>Viridiplantae</taxon>
        <taxon>Streptophyta</taxon>
        <taxon>Embryophyta</taxon>
        <taxon>Tracheophyta</taxon>
        <taxon>Spermatophyta</taxon>
        <taxon>Magnoliopsida</taxon>
        <taxon>eudicotyledons</taxon>
        <taxon>Gunneridae</taxon>
        <taxon>Pentapetalae</taxon>
        <taxon>rosids</taxon>
        <taxon>fabids</taxon>
        <taxon>Fabales</taxon>
        <taxon>Fabaceae</taxon>
        <taxon>Papilionoideae</taxon>
        <taxon>50 kb inversion clade</taxon>
        <taxon>NPAAA clade</taxon>
        <taxon>Hologalegina</taxon>
        <taxon>IRL clade</taxon>
        <taxon>Trifolieae</taxon>
        <taxon>Trifolium</taxon>
    </lineage>
</organism>
<evidence type="ECO:0000313" key="2">
    <source>
        <dbReference type="Proteomes" id="UP000236291"/>
    </source>
</evidence>
<proteinExistence type="predicted"/>
<gene>
    <name evidence="1" type="ORF">L195_g060789</name>
</gene>
<reference evidence="1 2" key="1">
    <citation type="journal article" date="2014" name="Am. J. Bot.">
        <title>Genome assembly and annotation for red clover (Trifolium pratense; Fabaceae).</title>
        <authorList>
            <person name="Istvanek J."/>
            <person name="Jaros M."/>
            <person name="Krenek A."/>
            <person name="Repkova J."/>
        </authorList>
    </citation>
    <scope>NUCLEOTIDE SEQUENCE [LARGE SCALE GENOMIC DNA]</scope>
    <source>
        <strain evidence="2">cv. Tatra</strain>
        <tissue evidence="1">Young leaves</tissue>
    </source>
</reference>
<evidence type="ECO:0000313" key="1">
    <source>
        <dbReference type="EMBL" id="PNX61702.1"/>
    </source>
</evidence>
<comment type="caution">
    <text evidence="1">The sequence shown here is derived from an EMBL/GenBank/DDBJ whole genome shotgun (WGS) entry which is preliminary data.</text>
</comment>
<protein>
    <submittedName>
        <fullName evidence="1">Uncharacterized protein</fullName>
    </submittedName>
</protein>